<reference evidence="1 2" key="1">
    <citation type="submission" date="2019-02" db="EMBL/GenBank/DDBJ databases">
        <title>Genome sequencing of the rare red list fungi Dentipellis fragilis.</title>
        <authorList>
            <person name="Buettner E."/>
            <person name="Kellner H."/>
        </authorList>
    </citation>
    <scope>NUCLEOTIDE SEQUENCE [LARGE SCALE GENOMIC DNA]</scope>
    <source>
        <strain evidence="1 2">DSM 105465</strain>
    </source>
</reference>
<protein>
    <recommendedName>
        <fullName evidence="3">F-box domain-containing protein</fullName>
    </recommendedName>
</protein>
<evidence type="ECO:0000313" key="2">
    <source>
        <dbReference type="Proteomes" id="UP000298327"/>
    </source>
</evidence>
<evidence type="ECO:0000313" key="1">
    <source>
        <dbReference type="EMBL" id="TFY67945.1"/>
    </source>
</evidence>
<dbReference type="EMBL" id="SEOQ01000176">
    <property type="protein sequence ID" value="TFY67945.1"/>
    <property type="molecule type" value="Genomic_DNA"/>
</dbReference>
<dbReference type="AlphaFoldDB" id="A0A4Y9YZY2"/>
<sequence>MGQDWLVLNLNKHQKVEVGKLGEGFFEATLSKRGLGRMPQIKMLPYFKPPPSSPSPLQPKGLDGLPNEMVGIIFEHLGDSDYLELLRLALTARRYWNLARPHIKRAVVSFLKSYLWAGDRLICLGQYTELPDLPPGFIDDCHEGYLEIHGHLLDLDDYTDEDDPENWDMWEFISDCFRRHPYRNSSHCQEPGRTRLGTDLLKGRLRMSLNMYSQQRRWLGLEYYYKLSPDDCVPVETFDNTSLVLRNLSTSLCDTADFLWTWRRRRRNGDMVKLTWSLPRTLEFADLRILALVFGPPSGPLRCGPVLHPAAMDVLGHVSDKDTVEFMP</sequence>
<name>A0A4Y9YZY2_9AGAM</name>
<keyword evidence="2" id="KW-1185">Reference proteome</keyword>
<dbReference type="Proteomes" id="UP000298327">
    <property type="component" value="Unassembled WGS sequence"/>
</dbReference>
<organism evidence="1 2">
    <name type="scientific">Dentipellis fragilis</name>
    <dbReference type="NCBI Taxonomy" id="205917"/>
    <lineage>
        <taxon>Eukaryota</taxon>
        <taxon>Fungi</taxon>
        <taxon>Dikarya</taxon>
        <taxon>Basidiomycota</taxon>
        <taxon>Agaricomycotina</taxon>
        <taxon>Agaricomycetes</taxon>
        <taxon>Russulales</taxon>
        <taxon>Hericiaceae</taxon>
        <taxon>Dentipellis</taxon>
    </lineage>
</organism>
<dbReference type="OrthoDB" id="2588098at2759"/>
<gene>
    <name evidence="1" type="ORF">EVG20_g3746</name>
</gene>
<evidence type="ECO:0008006" key="3">
    <source>
        <dbReference type="Google" id="ProtNLM"/>
    </source>
</evidence>
<accession>A0A4Y9YZY2</accession>
<proteinExistence type="predicted"/>
<comment type="caution">
    <text evidence="1">The sequence shown here is derived from an EMBL/GenBank/DDBJ whole genome shotgun (WGS) entry which is preliminary data.</text>
</comment>